<feature type="domain" description="SpaA-like prealbumin fold" evidence="2">
    <location>
        <begin position="67"/>
        <end position="162"/>
    </location>
</feature>
<protein>
    <recommendedName>
        <fullName evidence="2">SpaA-like prealbumin fold domain-containing protein</fullName>
    </recommendedName>
</protein>
<keyword evidence="4" id="KW-1185">Reference proteome</keyword>
<proteinExistence type="predicted"/>
<accession>A0ABT4RRE6</accession>
<name>A0ABT4RRE6_9ACTN</name>
<dbReference type="Pfam" id="PF24514">
    <property type="entry name" value="SpaA_4"/>
    <property type="match status" value="1"/>
</dbReference>
<feature type="region of interest" description="Disordered" evidence="1">
    <location>
        <begin position="213"/>
        <end position="245"/>
    </location>
</feature>
<dbReference type="Proteomes" id="UP001147700">
    <property type="component" value="Unassembled WGS sequence"/>
</dbReference>
<comment type="caution">
    <text evidence="3">The sequence shown here is derived from an EMBL/GenBank/DDBJ whole genome shotgun (WGS) entry which is preliminary data.</text>
</comment>
<dbReference type="EMBL" id="JAPCID010000051">
    <property type="protein sequence ID" value="MDA0141154.1"/>
    <property type="molecule type" value="Genomic_DNA"/>
</dbReference>
<evidence type="ECO:0000313" key="3">
    <source>
        <dbReference type="EMBL" id="MDA0141154.1"/>
    </source>
</evidence>
<dbReference type="InterPro" id="IPR055371">
    <property type="entry name" value="SpaA_PFL_dom_4"/>
</dbReference>
<gene>
    <name evidence="3" type="ORF">OJ962_26890</name>
</gene>
<sequence>MNGPYPSQYGFGALRCAIDNYNGDNVEYIAYPLGARHVFCFAYYVTPPPTSGTIVVRKQLDAPPDVAEHRFQFEGNLSFNADGRFALTAAPGRPSAQTFYRAAVSAGGTPWRLHEIAEPGWALIDHSCVSQTGASRIGVPAESADAEIALAAGDTVTCTYRNGLEPAPSGLTVGKATRGTAGRTDFLIRGPGLQAEAPVTTTAVDVPVYERLPPLPPGATRSASRPWPSRVGTGSAAPCAATGGS</sequence>
<evidence type="ECO:0000259" key="2">
    <source>
        <dbReference type="Pfam" id="PF24514"/>
    </source>
</evidence>
<dbReference type="RefSeq" id="WP_202956890.1">
    <property type="nucleotide sequence ID" value="NZ_JAPCID010000051.1"/>
</dbReference>
<evidence type="ECO:0000313" key="4">
    <source>
        <dbReference type="Proteomes" id="UP001147700"/>
    </source>
</evidence>
<reference evidence="3" key="1">
    <citation type="submission" date="2022-10" db="EMBL/GenBank/DDBJ databases">
        <title>The WGS of Solirubrobacter sp. CPCC 204708.</title>
        <authorList>
            <person name="Jiang Z."/>
        </authorList>
    </citation>
    <scope>NUCLEOTIDE SEQUENCE</scope>
    <source>
        <strain evidence="3">CPCC 204708</strain>
    </source>
</reference>
<evidence type="ECO:0000256" key="1">
    <source>
        <dbReference type="SAM" id="MobiDB-lite"/>
    </source>
</evidence>
<organism evidence="3 4">
    <name type="scientific">Solirubrobacter deserti</name>
    <dbReference type="NCBI Taxonomy" id="2282478"/>
    <lineage>
        <taxon>Bacteria</taxon>
        <taxon>Bacillati</taxon>
        <taxon>Actinomycetota</taxon>
        <taxon>Thermoleophilia</taxon>
        <taxon>Solirubrobacterales</taxon>
        <taxon>Solirubrobacteraceae</taxon>
        <taxon>Solirubrobacter</taxon>
    </lineage>
</organism>